<organism evidence="6 7">
    <name type="scientific">[Eubacterium] hominis</name>
    <dbReference type="NCBI Taxonomy" id="2764325"/>
    <lineage>
        <taxon>Bacteria</taxon>
        <taxon>Bacillati</taxon>
        <taxon>Bacillota</taxon>
        <taxon>Erysipelotrichia</taxon>
        <taxon>Erysipelotrichales</taxon>
        <taxon>Erysipelotrichaceae</taxon>
        <taxon>Amedibacillus</taxon>
    </lineage>
</organism>
<dbReference type="EMBL" id="CP060636">
    <property type="protein sequence ID" value="QNM13650.1"/>
    <property type="molecule type" value="Genomic_DNA"/>
</dbReference>
<dbReference type="InterPro" id="IPR018062">
    <property type="entry name" value="HTH_AraC-typ_CS"/>
</dbReference>
<keyword evidence="2" id="KW-0238">DNA-binding</keyword>
<gene>
    <name evidence="6" type="ORF">H9Q80_06820</name>
</gene>
<dbReference type="Pfam" id="PF12833">
    <property type="entry name" value="HTH_18"/>
    <property type="match status" value="1"/>
</dbReference>
<dbReference type="RefSeq" id="WP_117452676.1">
    <property type="nucleotide sequence ID" value="NZ_CP060636.1"/>
</dbReference>
<evidence type="ECO:0000256" key="1">
    <source>
        <dbReference type="ARBA" id="ARBA00023015"/>
    </source>
</evidence>
<dbReference type="SMART" id="SM00342">
    <property type="entry name" value="HTH_ARAC"/>
    <property type="match status" value="1"/>
</dbReference>
<proteinExistence type="predicted"/>
<protein>
    <submittedName>
        <fullName evidence="6">Helix-turn-helix transcriptional regulator</fullName>
    </submittedName>
</protein>
<dbReference type="SUPFAM" id="SSF51215">
    <property type="entry name" value="Regulatory protein AraC"/>
    <property type="match status" value="1"/>
</dbReference>
<keyword evidence="7" id="KW-1185">Reference proteome</keyword>
<keyword evidence="1" id="KW-0805">Transcription regulation</keyword>
<dbReference type="AlphaFoldDB" id="A0A7G9GS68"/>
<dbReference type="Pfam" id="PF02311">
    <property type="entry name" value="AraC_binding"/>
    <property type="match status" value="1"/>
</dbReference>
<evidence type="ECO:0000256" key="4">
    <source>
        <dbReference type="ARBA" id="ARBA00023163"/>
    </source>
</evidence>
<dbReference type="KEGG" id="ehn:H9Q80_06820"/>
<dbReference type="PANTHER" id="PTHR46796:SF2">
    <property type="entry name" value="TRANSCRIPTIONAL REGULATORY PROTEIN"/>
    <property type="match status" value="1"/>
</dbReference>
<evidence type="ECO:0000256" key="2">
    <source>
        <dbReference type="ARBA" id="ARBA00023125"/>
    </source>
</evidence>
<evidence type="ECO:0000256" key="3">
    <source>
        <dbReference type="ARBA" id="ARBA00023159"/>
    </source>
</evidence>
<dbReference type="PANTHER" id="PTHR46796">
    <property type="entry name" value="HTH-TYPE TRANSCRIPTIONAL ACTIVATOR RHAS-RELATED"/>
    <property type="match status" value="1"/>
</dbReference>
<keyword evidence="4" id="KW-0804">Transcription</keyword>
<dbReference type="InterPro" id="IPR003313">
    <property type="entry name" value="AraC-bd"/>
</dbReference>
<accession>A0A7G9GS68</accession>
<dbReference type="PROSITE" id="PS01124">
    <property type="entry name" value="HTH_ARAC_FAMILY_2"/>
    <property type="match status" value="1"/>
</dbReference>
<evidence type="ECO:0000313" key="7">
    <source>
        <dbReference type="Proteomes" id="UP000515856"/>
    </source>
</evidence>
<keyword evidence="3" id="KW-0010">Activator</keyword>
<dbReference type="InterPro" id="IPR050204">
    <property type="entry name" value="AraC_XylS_family_regulators"/>
</dbReference>
<dbReference type="InterPro" id="IPR020449">
    <property type="entry name" value="Tscrpt_reg_AraC-type_HTH"/>
</dbReference>
<sequence length="274" mass="32084">MIEKQEQRHILFDESLGLEAYQLTGVVQKFPNHFHEFYVIGFIEGGKRHLWCKGKEYDTTSGDLILFNPYDNHFCAPVNHELLDYRAVNIPIECMKKAAKDITGKEYQPEFICNVVPQSELANYVATLYDAIVNHACYMERQEAFYLLLEGILREYARDFNETPSQPKPLDHLCTYMKDHFMDNISLDELADMAAMSRSYLLRNFTKQYGISPYRYLQSIRIEKAKQLLEEQVPLIEIADMCGFSDQSHFSNYFKEFIGVTPKQYQRIFQESEG</sequence>
<feature type="domain" description="HTH araC/xylS-type" evidence="5">
    <location>
        <begin position="171"/>
        <end position="268"/>
    </location>
</feature>
<dbReference type="InterPro" id="IPR037923">
    <property type="entry name" value="HTH-like"/>
</dbReference>
<dbReference type="PRINTS" id="PR00032">
    <property type="entry name" value="HTHARAC"/>
</dbReference>
<dbReference type="PROSITE" id="PS00041">
    <property type="entry name" value="HTH_ARAC_FAMILY_1"/>
    <property type="match status" value="1"/>
</dbReference>
<name>A0A7G9GS68_9FIRM</name>
<dbReference type="InterPro" id="IPR009057">
    <property type="entry name" value="Homeodomain-like_sf"/>
</dbReference>
<dbReference type="SUPFAM" id="SSF46689">
    <property type="entry name" value="Homeodomain-like"/>
    <property type="match status" value="2"/>
</dbReference>
<evidence type="ECO:0000313" key="6">
    <source>
        <dbReference type="EMBL" id="QNM13650.1"/>
    </source>
</evidence>
<dbReference type="Proteomes" id="UP000515856">
    <property type="component" value="Chromosome"/>
</dbReference>
<dbReference type="Gene3D" id="1.10.10.60">
    <property type="entry name" value="Homeodomain-like"/>
    <property type="match status" value="2"/>
</dbReference>
<evidence type="ECO:0000259" key="5">
    <source>
        <dbReference type="PROSITE" id="PS01124"/>
    </source>
</evidence>
<reference evidence="6 7" key="1">
    <citation type="submission" date="2020-08" db="EMBL/GenBank/DDBJ databases">
        <authorList>
            <person name="Liu C."/>
            <person name="Sun Q."/>
        </authorList>
    </citation>
    <scope>NUCLEOTIDE SEQUENCE [LARGE SCALE GENOMIC DNA]</scope>
    <source>
        <strain evidence="6 7">NSJ-61</strain>
    </source>
</reference>
<dbReference type="GO" id="GO:0043565">
    <property type="term" value="F:sequence-specific DNA binding"/>
    <property type="evidence" value="ECO:0007669"/>
    <property type="project" value="InterPro"/>
</dbReference>
<dbReference type="GO" id="GO:0003700">
    <property type="term" value="F:DNA-binding transcription factor activity"/>
    <property type="evidence" value="ECO:0007669"/>
    <property type="project" value="InterPro"/>
</dbReference>
<dbReference type="InterPro" id="IPR018060">
    <property type="entry name" value="HTH_AraC"/>
</dbReference>